<dbReference type="AlphaFoldDB" id="A0A128A1E8"/>
<sequence length="91" mass="10738">MDKQLEGKINQKISEVADKSDEIFKIVNSLDELKTRSDSFGYGIVIGRLYNSFYYQCRRILKRAPTNEEFEEFLEILNKRQKEILSLLKSD</sequence>
<organism evidence="1 2">
    <name type="scientific">Nitrosotalea devaniterrae</name>
    <dbReference type="NCBI Taxonomy" id="1078905"/>
    <lineage>
        <taxon>Archaea</taxon>
        <taxon>Nitrososphaerota</taxon>
        <taxon>Nitrososphaeria</taxon>
        <taxon>Nitrosotaleales</taxon>
        <taxon>Nitrosotaleaceae</taxon>
        <taxon>Nitrosotalea</taxon>
    </lineage>
</organism>
<keyword evidence="2" id="KW-1185">Reference proteome</keyword>
<protein>
    <submittedName>
        <fullName evidence="1">Uncharacterized protein</fullName>
    </submittedName>
</protein>
<dbReference type="KEGG" id="ndv:NDEV_0420"/>
<dbReference type="Proteomes" id="UP000196239">
    <property type="component" value="Chromosome 1"/>
</dbReference>
<gene>
    <name evidence="1" type="ORF">NDEV_0420</name>
</gene>
<name>A0A128A1E8_9ARCH</name>
<evidence type="ECO:0000313" key="1">
    <source>
        <dbReference type="EMBL" id="CUR51185.1"/>
    </source>
</evidence>
<reference evidence="2" key="1">
    <citation type="submission" date="2015-10" db="EMBL/GenBank/DDBJ databases">
        <authorList>
            <person name="Lehtovirta-Morley L.E."/>
            <person name="Vieille C."/>
        </authorList>
    </citation>
    <scope>NUCLEOTIDE SEQUENCE [LARGE SCALE GENOMIC DNA]</scope>
</reference>
<proteinExistence type="predicted"/>
<evidence type="ECO:0000313" key="2">
    <source>
        <dbReference type="Proteomes" id="UP000196239"/>
    </source>
</evidence>
<dbReference type="EMBL" id="LN890280">
    <property type="protein sequence ID" value="CUR51185.1"/>
    <property type="molecule type" value="Genomic_DNA"/>
</dbReference>
<accession>A0A128A1E8</accession>